<name>A0A9P7BD97_9ASCO</name>
<reference evidence="1" key="1">
    <citation type="submission" date="2020-11" db="EMBL/GenBank/DDBJ databases">
        <title>Kefir isolates.</title>
        <authorList>
            <person name="Marcisauskas S."/>
            <person name="Kim Y."/>
            <person name="Blasche S."/>
        </authorList>
    </citation>
    <scope>NUCLEOTIDE SEQUENCE</scope>
    <source>
        <strain evidence="1">Olga-1</strain>
    </source>
</reference>
<evidence type="ECO:0000313" key="2">
    <source>
        <dbReference type="Proteomes" id="UP000697127"/>
    </source>
</evidence>
<organism evidence="1 2">
    <name type="scientific">Pichia californica</name>
    <dbReference type="NCBI Taxonomy" id="460514"/>
    <lineage>
        <taxon>Eukaryota</taxon>
        <taxon>Fungi</taxon>
        <taxon>Dikarya</taxon>
        <taxon>Ascomycota</taxon>
        <taxon>Saccharomycotina</taxon>
        <taxon>Pichiomycetes</taxon>
        <taxon>Pichiales</taxon>
        <taxon>Pichiaceae</taxon>
        <taxon>Pichia</taxon>
    </lineage>
</organism>
<sequence>MTVKSLKQFNIKSVSIIESGLSVSRLTKDVKSFFGETDISEYRKNSDLAFTELVAF</sequence>
<gene>
    <name evidence="1" type="ORF">C6P40_003624</name>
</gene>
<dbReference type="OrthoDB" id="66881at2759"/>
<evidence type="ECO:0000313" key="1">
    <source>
        <dbReference type="EMBL" id="KAG0686656.1"/>
    </source>
</evidence>
<proteinExistence type="predicted"/>
<accession>A0A9P7BD97</accession>
<comment type="caution">
    <text evidence="1">The sequence shown here is derived from an EMBL/GenBank/DDBJ whole genome shotgun (WGS) entry which is preliminary data.</text>
</comment>
<keyword evidence="2" id="KW-1185">Reference proteome</keyword>
<protein>
    <submittedName>
        <fullName evidence="1">Uncharacterized protein</fullName>
    </submittedName>
</protein>
<dbReference type="AlphaFoldDB" id="A0A9P7BD97"/>
<dbReference type="Proteomes" id="UP000697127">
    <property type="component" value="Unassembled WGS sequence"/>
</dbReference>
<dbReference type="EMBL" id="PUHW01000415">
    <property type="protein sequence ID" value="KAG0686656.1"/>
    <property type="molecule type" value="Genomic_DNA"/>
</dbReference>